<keyword evidence="12" id="KW-0460">Magnesium</keyword>
<dbReference type="GO" id="GO:0016020">
    <property type="term" value="C:membrane"/>
    <property type="evidence" value="ECO:0007669"/>
    <property type="project" value="UniProtKB-SubCell"/>
</dbReference>
<sequence length="336" mass="38629">METDQMETDQMETDQMRVTLLLIGKTGSGKSTLGNRLLGYCAEDDQNAPFKASAAVNSETAHIKVAEGFFFRDESKPIRVIDCPGLGDSEGRDDQFTSTLSDTMNEVQYVNVLLWCRNGQEDRIDRDEWKQLKSIQDIFGKYLFANMIMNLSKWAHDEKSNRKREQSGKSFRSFRKQIWEKVTKRQMDDDANAFPVFALDALYDEDDDIEVKEFNNIKEMIIGIKTGLNAFPVFALDALYDEDDDIEVKEFNNIKEMMWNCFQELASKPVFPKAVLEQYIADQEAMAAKLEQEKEEADRKKVEAAATPMLKEIKKAQKIALEKAAAEYRKQLDIKE</sequence>
<accession>A0A7R8WP15</accession>
<dbReference type="EMBL" id="OB664266">
    <property type="protein sequence ID" value="CAD7232132.1"/>
    <property type="molecule type" value="Genomic_DNA"/>
</dbReference>
<dbReference type="InterPro" id="IPR006703">
    <property type="entry name" value="G_AIG1"/>
</dbReference>
<evidence type="ECO:0000256" key="12">
    <source>
        <dbReference type="ARBA" id="ARBA00022842"/>
    </source>
</evidence>
<keyword evidence="6" id="KW-0934">Plastid</keyword>
<keyword evidence="9" id="KW-0547">Nucleotide-binding</keyword>
<comment type="cofactor">
    <cofactor evidence="1">
        <name>Mg(2+)</name>
        <dbReference type="ChEBI" id="CHEBI:18420"/>
    </cofactor>
</comment>
<keyword evidence="5" id="KW-0150">Chloroplast</keyword>
<dbReference type="GO" id="GO:0016787">
    <property type="term" value="F:hydrolase activity"/>
    <property type="evidence" value="ECO:0007669"/>
    <property type="project" value="UniProtKB-KW"/>
</dbReference>
<evidence type="ECO:0000256" key="1">
    <source>
        <dbReference type="ARBA" id="ARBA00001946"/>
    </source>
</evidence>
<evidence type="ECO:0000256" key="16">
    <source>
        <dbReference type="ARBA" id="ARBA00023136"/>
    </source>
</evidence>
<reference evidence="19" key="1">
    <citation type="submission" date="2020-11" db="EMBL/GenBank/DDBJ databases">
        <authorList>
            <person name="Tran Van P."/>
        </authorList>
    </citation>
    <scope>NUCLEOTIDE SEQUENCE</scope>
</reference>
<evidence type="ECO:0000256" key="2">
    <source>
        <dbReference type="ARBA" id="ARBA00004167"/>
    </source>
</evidence>
<evidence type="ECO:0000256" key="6">
    <source>
        <dbReference type="ARBA" id="ARBA00022640"/>
    </source>
</evidence>
<dbReference type="GO" id="GO:0005525">
    <property type="term" value="F:GTP binding"/>
    <property type="evidence" value="ECO:0007669"/>
    <property type="project" value="UniProtKB-KW"/>
</dbReference>
<dbReference type="GO" id="GO:0015031">
    <property type="term" value="P:protein transport"/>
    <property type="evidence" value="ECO:0007669"/>
    <property type="project" value="UniProtKB-KW"/>
</dbReference>
<dbReference type="OrthoDB" id="8954335at2759"/>
<keyword evidence="15" id="KW-0342">GTP-binding</keyword>
<feature type="domain" description="AIG1-type G" evidence="18">
    <location>
        <begin position="19"/>
        <end position="154"/>
    </location>
</feature>
<evidence type="ECO:0000256" key="9">
    <source>
        <dbReference type="ARBA" id="ARBA00022741"/>
    </source>
</evidence>
<dbReference type="PANTHER" id="PTHR10903:SF135">
    <property type="entry name" value="TRANSLOCASE OF CHLOROPLAST 120, CHLOROPLASTIC-RELATED"/>
    <property type="match status" value="1"/>
</dbReference>
<gene>
    <name evidence="19" type="ORF">CTOB1V02_LOCUS9973</name>
</gene>
<dbReference type="PANTHER" id="PTHR10903">
    <property type="entry name" value="GTPASE, IMAP FAMILY MEMBER-RELATED"/>
    <property type="match status" value="1"/>
</dbReference>
<protein>
    <recommendedName>
        <fullName evidence="18">AIG1-type G domain-containing protein</fullName>
    </recommendedName>
</protein>
<evidence type="ECO:0000256" key="7">
    <source>
        <dbReference type="ARBA" id="ARBA00022692"/>
    </source>
</evidence>
<keyword evidence="8" id="KW-0479">Metal-binding</keyword>
<keyword evidence="16" id="KW-0472">Membrane</keyword>
<evidence type="ECO:0000256" key="11">
    <source>
        <dbReference type="ARBA" id="ARBA00022805"/>
    </source>
</evidence>
<evidence type="ECO:0000256" key="3">
    <source>
        <dbReference type="ARBA" id="ARBA00008535"/>
    </source>
</evidence>
<evidence type="ECO:0000256" key="4">
    <source>
        <dbReference type="ARBA" id="ARBA00022448"/>
    </source>
</evidence>
<keyword evidence="11" id="KW-1002">Plastid outer membrane</keyword>
<evidence type="ECO:0000256" key="8">
    <source>
        <dbReference type="ARBA" id="ARBA00022723"/>
    </source>
</evidence>
<feature type="non-terminal residue" evidence="19">
    <location>
        <position position="1"/>
    </location>
</feature>
<evidence type="ECO:0000256" key="13">
    <source>
        <dbReference type="ARBA" id="ARBA00022927"/>
    </source>
</evidence>
<evidence type="ECO:0000256" key="17">
    <source>
        <dbReference type="ARBA" id="ARBA00024013"/>
    </source>
</evidence>
<comment type="subcellular location">
    <subcellularLocation>
        <location evidence="2">Membrane</location>
        <topology evidence="2">Single-pass membrane protein</topology>
    </subcellularLocation>
    <subcellularLocation>
        <location evidence="17">Plastid</location>
        <location evidence="17">Chloroplast outer membrane</location>
    </subcellularLocation>
</comment>
<dbReference type="InterPro" id="IPR027417">
    <property type="entry name" value="P-loop_NTPase"/>
</dbReference>
<keyword evidence="13" id="KW-0653">Protein transport</keyword>
<dbReference type="AlphaFoldDB" id="A0A7R8WP15"/>
<dbReference type="Pfam" id="PF04548">
    <property type="entry name" value="AIG1"/>
    <property type="match status" value="1"/>
</dbReference>
<name>A0A7R8WP15_9CRUS</name>
<organism evidence="19">
    <name type="scientific">Cyprideis torosa</name>
    <dbReference type="NCBI Taxonomy" id="163714"/>
    <lineage>
        <taxon>Eukaryota</taxon>
        <taxon>Metazoa</taxon>
        <taxon>Ecdysozoa</taxon>
        <taxon>Arthropoda</taxon>
        <taxon>Crustacea</taxon>
        <taxon>Oligostraca</taxon>
        <taxon>Ostracoda</taxon>
        <taxon>Podocopa</taxon>
        <taxon>Podocopida</taxon>
        <taxon>Cytherocopina</taxon>
        <taxon>Cytheroidea</taxon>
        <taxon>Cytherideidae</taxon>
        <taxon>Cyprideis</taxon>
    </lineage>
</organism>
<comment type="similarity">
    <text evidence="3">Belongs to the TRAFAC class TrmE-Era-EngA-EngB-Septin-like GTPase superfamily. AIG1/Toc34/Toc159-like paraseptin GTPase family. IAN subfamily.</text>
</comment>
<evidence type="ECO:0000256" key="14">
    <source>
        <dbReference type="ARBA" id="ARBA00022989"/>
    </source>
</evidence>
<dbReference type="Gene3D" id="3.40.50.300">
    <property type="entry name" value="P-loop containing nucleotide triphosphate hydrolases"/>
    <property type="match status" value="1"/>
</dbReference>
<dbReference type="GO" id="GO:0046872">
    <property type="term" value="F:metal ion binding"/>
    <property type="evidence" value="ECO:0007669"/>
    <property type="project" value="UniProtKB-KW"/>
</dbReference>
<dbReference type="InterPro" id="IPR045058">
    <property type="entry name" value="GIMA/IAN/Toc"/>
</dbReference>
<dbReference type="SUPFAM" id="SSF52540">
    <property type="entry name" value="P-loop containing nucleoside triphosphate hydrolases"/>
    <property type="match status" value="1"/>
</dbReference>
<keyword evidence="4" id="KW-0813">Transport</keyword>
<evidence type="ECO:0000259" key="18">
    <source>
        <dbReference type="Pfam" id="PF04548"/>
    </source>
</evidence>
<keyword evidence="14" id="KW-1133">Transmembrane helix</keyword>
<evidence type="ECO:0000313" key="19">
    <source>
        <dbReference type="EMBL" id="CAD7232132.1"/>
    </source>
</evidence>
<proteinExistence type="inferred from homology"/>
<evidence type="ECO:0000256" key="15">
    <source>
        <dbReference type="ARBA" id="ARBA00023134"/>
    </source>
</evidence>
<evidence type="ECO:0000256" key="5">
    <source>
        <dbReference type="ARBA" id="ARBA00022528"/>
    </source>
</evidence>
<keyword evidence="7" id="KW-0812">Transmembrane</keyword>
<keyword evidence="10" id="KW-0378">Hydrolase</keyword>
<evidence type="ECO:0000256" key="10">
    <source>
        <dbReference type="ARBA" id="ARBA00022801"/>
    </source>
</evidence>